<dbReference type="PANTHER" id="PTHR43612:SF3">
    <property type="entry name" value="TRIFUNCTIONAL ENZYME SUBUNIT ALPHA, MITOCHONDRIAL"/>
    <property type="match status" value="1"/>
</dbReference>
<name>A0ABY7WGL3_9SPHI</name>
<keyword evidence="8" id="KW-0456">Lyase</keyword>
<evidence type="ECO:0000256" key="10">
    <source>
        <dbReference type="ARBA" id="ARBA00049556"/>
    </source>
</evidence>
<dbReference type="Gene3D" id="1.10.1040.50">
    <property type="match status" value="1"/>
</dbReference>
<comment type="catalytic activity">
    <reaction evidence="10">
        <text>a (3S)-3-hydroxyacyl-CoA + NAD(+) = a 3-oxoacyl-CoA + NADH + H(+)</text>
        <dbReference type="Rhea" id="RHEA:22432"/>
        <dbReference type="ChEBI" id="CHEBI:15378"/>
        <dbReference type="ChEBI" id="CHEBI:57318"/>
        <dbReference type="ChEBI" id="CHEBI:57540"/>
        <dbReference type="ChEBI" id="CHEBI:57945"/>
        <dbReference type="ChEBI" id="CHEBI:90726"/>
        <dbReference type="EC" id="1.1.1.35"/>
    </reaction>
</comment>
<dbReference type="Pfam" id="PF00725">
    <property type="entry name" value="3HCDH"/>
    <property type="match status" value="1"/>
</dbReference>
<dbReference type="Proteomes" id="UP001221558">
    <property type="component" value="Chromosome"/>
</dbReference>
<dbReference type="InterPro" id="IPR029045">
    <property type="entry name" value="ClpP/crotonase-like_dom_sf"/>
</dbReference>
<evidence type="ECO:0000256" key="8">
    <source>
        <dbReference type="ARBA" id="ARBA00023239"/>
    </source>
</evidence>
<evidence type="ECO:0000256" key="7">
    <source>
        <dbReference type="ARBA" id="ARBA00023098"/>
    </source>
</evidence>
<dbReference type="InterPro" id="IPR006176">
    <property type="entry name" value="3-OHacyl-CoA_DH_NAD-bd"/>
</dbReference>
<dbReference type="SUPFAM" id="SSF51735">
    <property type="entry name" value="NAD(P)-binding Rossmann-fold domains"/>
    <property type="match status" value="1"/>
</dbReference>
<sequence>MTNEQQHKKSTYFHLQQDQHGLVHIRPNRSEMSGENYVTPLAAFVNTLSDVLQSSEVNGVVYESIIPDTDLDYATFYAYLKTGNAAKQEVDTLLAKLVALKDAGKPIVAILHGDNVGLRLATALWSDYRIAVADAILGFTELKQGLFPGFGATTNCIHLLGLPKALPFLFSASTVSAKQAQTLGLVNQVVSSLEVAIAVAKKWITDAPRVENVHERPTAEQVQQIVDTAREKSNPLIPAHRALLNYVTAQDQSSLLTALRQENEAWFGLWEAPETLPMVRTFSQHVQQAKKAGSEAVTDNFYLKKIGVLGAGIMGSGIAYEAARAGLAVVLKDVDQAAAERGKAYAEKVTDRQVQRQERDASSQQALLARIQATHYAQDLQDADIIIEAVFENQELKAEVTLESLPYLRANGVFASNTTSLPITQLASVVAAPQQFIGMHFFSPVDRMPLVEIIRGEQTSEETLQKALVLAHRLQKIPIVVFDSPAFFTSRIFFNYLLEAISMLLEGIPAQLIEEEARQAGFAIGPLAVLDEISLTLMLQVYDQLPALHASQQRCYAYLRSLVEQGRQGRKSGQGFYDYQQETGKKNIWNDPSIAAIATSPARGSLQKRLLHVMALDSYRCLVEGVVTKPADADIGSVLGVGYPIHTGGVFSHIDQVGIHAFVEDCQNFSPFGEQWHMPESLVPLASKNFNFYHDFQSNW</sequence>
<evidence type="ECO:0000259" key="12">
    <source>
        <dbReference type="Pfam" id="PF02737"/>
    </source>
</evidence>
<dbReference type="Pfam" id="PF00378">
    <property type="entry name" value="ECH_1"/>
    <property type="match status" value="1"/>
</dbReference>
<keyword evidence="7" id="KW-0443">Lipid metabolism</keyword>
<evidence type="ECO:0000259" key="11">
    <source>
        <dbReference type="Pfam" id="PF00725"/>
    </source>
</evidence>
<evidence type="ECO:0000256" key="5">
    <source>
        <dbReference type="ARBA" id="ARBA00023002"/>
    </source>
</evidence>
<protein>
    <submittedName>
        <fullName evidence="13">3-hydroxyacyl-CoA dehydrogenase NAD-binding domain-containing protein</fullName>
    </submittedName>
</protein>
<evidence type="ECO:0000256" key="2">
    <source>
        <dbReference type="ARBA" id="ARBA00007005"/>
    </source>
</evidence>
<dbReference type="RefSeq" id="WP_274266388.1">
    <property type="nucleotide sequence ID" value="NZ_CP117880.1"/>
</dbReference>
<organism evidence="13 14">
    <name type="scientific">Sphingobacterium oryzagri</name>
    <dbReference type="NCBI Taxonomy" id="3025669"/>
    <lineage>
        <taxon>Bacteria</taxon>
        <taxon>Pseudomonadati</taxon>
        <taxon>Bacteroidota</taxon>
        <taxon>Sphingobacteriia</taxon>
        <taxon>Sphingobacteriales</taxon>
        <taxon>Sphingobacteriaceae</taxon>
        <taxon>Sphingobacterium</taxon>
    </lineage>
</organism>
<comment type="pathway">
    <text evidence="1">Lipid metabolism; fatty acid beta-oxidation.</text>
</comment>
<dbReference type="InterPro" id="IPR050136">
    <property type="entry name" value="FA_oxidation_alpha_subunit"/>
</dbReference>
<dbReference type="Pfam" id="PF02737">
    <property type="entry name" value="3HCDH_N"/>
    <property type="match status" value="1"/>
</dbReference>
<evidence type="ECO:0000256" key="4">
    <source>
        <dbReference type="ARBA" id="ARBA00022963"/>
    </source>
</evidence>
<dbReference type="SUPFAM" id="SSF52096">
    <property type="entry name" value="ClpP/crotonase"/>
    <property type="match status" value="1"/>
</dbReference>
<feature type="domain" description="3-hydroxyacyl-CoA dehydrogenase C-terminal" evidence="11">
    <location>
        <begin position="487"/>
        <end position="579"/>
    </location>
</feature>
<dbReference type="SUPFAM" id="SSF48179">
    <property type="entry name" value="6-phosphogluconate dehydrogenase C-terminal domain-like"/>
    <property type="match status" value="2"/>
</dbReference>
<proteinExistence type="inferred from homology"/>
<keyword evidence="6" id="KW-0520">NAD</keyword>
<dbReference type="InterPro" id="IPR001753">
    <property type="entry name" value="Enoyl-CoA_hydra/iso"/>
</dbReference>
<dbReference type="Gene3D" id="3.90.226.10">
    <property type="entry name" value="2-enoyl-CoA Hydratase, Chain A, domain 1"/>
    <property type="match status" value="1"/>
</dbReference>
<dbReference type="Gene3D" id="3.40.50.720">
    <property type="entry name" value="NAD(P)-binding Rossmann-like Domain"/>
    <property type="match status" value="1"/>
</dbReference>
<evidence type="ECO:0000313" key="14">
    <source>
        <dbReference type="Proteomes" id="UP001221558"/>
    </source>
</evidence>
<dbReference type="CDD" id="cd06558">
    <property type="entry name" value="crotonase-like"/>
    <property type="match status" value="1"/>
</dbReference>
<evidence type="ECO:0000256" key="6">
    <source>
        <dbReference type="ARBA" id="ARBA00023027"/>
    </source>
</evidence>
<keyword evidence="5" id="KW-0560">Oxidoreductase</keyword>
<dbReference type="InterPro" id="IPR036291">
    <property type="entry name" value="NAD(P)-bd_dom_sf"/>
</dbReference>
<evidence type="ECO:0000256" key="9">
    <source>
        <dbReference type="ARBA" id="ARBA00023268"/>
    </source>
</evidence>
<keyword evidence="14" id="KW-1185">Reference proteome</keyword>
<accession>A0ABY7WGL3</accession>
<evidence type="ECO:0000256" key="1">
    <source>
        <dbReference type="ARBA" id="ARBA00005005"/>
    </source>
</evidence>
<keyword evidence="3" id="KW-0276">Fatty acid metabolism</keyword>
<evidence type="ECO:0000256" key="3">
    <source>
        <dbReference type="ARBA" id="ARBA00022832"/>
    </source>
</evidence>
<dbReference type="InterPro" id="IPR008927">
    <property type="entry name" value="6-PGluconate_DH-like_C_sf"/>
</dbReference>
<gene>
    <name evidence="13" type="ORF">PQ465_15275</name>
</gene>
<reference evidence="13 14" key="1">
    <citation type="submission" date="2023-02" db="EMBL/GenBank/DDBJ databases">
        <title>Genome sequence of Sphingobacterium sp. KACC 22765.</title>
        <authorList>
            <person name="Kim S."/>
            <person name="Heo J."/>
            <person name="Kwon S.-W."/>
        </authorList>
    </citation>
    <scope>NUCLEOTIDE SEQUENCE [LARGE SCALE GENOMIC DNA]</scope>
    <source>
        <strain evidence="13 14">KACC 22765</strain>
    </source>
</reference>
<keyword evidence="9" id="KW-0511">Multifunctional enzyme</keyword>
<dbReference type="PANTHER" id="PTHR43612">
    <property type="entry name" value="TRIFUNCTIONAL ENZYME SUBUNIT ALPHA"/>
    <property type="match status" value="1"/>
</dbReference>
<dbReference type="InterPro" id="IPR006108">
    <property type="entry name" value="3HC_DH_C"/>
</dbReference>
<comment type="similarity">
    <text evidence="2">In the central section; belongs to the 3-hydroxyacyl-CoA dehydrogenase family.</text>
</comment>
<feature type="domain" description="3-hydroxyacyl-CoA dehydrogenase NAD binding" evidence="12">
    <location>
        <begin position="305"/>
        <end position="483"/>
    </location>
</feature>
<keyword evidence="4" id="KW-0442">Lipid degradation</keyword>
<evidence type="ECO:0000313" key="13">
    <source>
        <dbReference type="EMBL" id="WDF67661.1"/>
    </source>
</evidence>
<dbReference type="EMBL" id="CP117880">
    <property type="protein sequence ID" value="WDF67661.1"/>
    <property type="molecule type" value="Genomic_DNA"/>
</dbReference>